<dbReference type="RefSeq" id="WP_394842271.1">
    <property type="nucleotide sequence ID" value="NZ_CP089982.1"/>
</dbReference>
<evidence type="ECO:0000313" key="2">
    <source>
        <dbReference type="Proteomes" id="UP001379533"/>
    </source>
</evidence>
<evidence type="ECO:0000313" key="1">
    <source>
        <dbReference type="EMBL" id="WXA91651.1"/>
    </source>
</evidence>
<dbReference type="EMBL" id="CP089982">
    <property type="protein sequence ID" value="WXA91651.1"/>
    <property type="molecule type" value="Genomic_DNA"/>
</dbReference>
<gene>
    <name evidence="1" type="ORF">LZC95_34985</name>
</gene>
<sequence>MPYIVGDVGANHAIVRIHELVVARLDRCAECRRPVVPRPETWTVADDIRMMLPELVERAGWPWQTSSPSNRVKAVCGVCAQRRAVHLSELGPAK</sequence>
<dbReference type="Proteomes" id="UP001379533">
    <property type="component" value="Chromosome"/>
</dbReference>
<keyword evidence="2" id="KW-1185">Reference proteome</keyword>
<accession>A0ABZ2JYU2</accession>
<name>A0ABZ2JYU2_9BACT</name>
<organism evidence="1 2">
    <name type="scientific">Pendulispora brunnea</name>
    <dbReference type="NCBI Taxonomy" id="2905690"/>
    <lineage>
        <taxon>Bacteria</taxon>
        <taxon>Pseudomonadati</taxon>
        <taxon>Myxococcota</taxon>
        <taxon>Myxococcia</taxon>
        <taxon>Myxococcales</taxon>
        <taxon>Sorangiineae</taxon>
        <taxon>Pendulisporaceae</taxon>
        <taxon>Pendulispora</taxon>
    </lineage>
</organism>
<reference evidence="1 2" key="1">
    <citation type="submission" date="2021-12" db="EMBL/GenBank/DDBJ databases">
        <title>Discovery of the Pendulisporaceae a myxobacterial family with distinct sporulation behavior and unique specialized metabolism.</title>
        <authorList>
            <person name="Garcia R."/>
            <person name="Popoff A."/>
            <person name="Bader C.D."/>
            <person name="Loehr J."/>
            <person name="Walesch S."/>
            <person name="Walt C."/>
            <person name="Boldt J."/>
            <person name="Bunk B."/>
            <person name="Haeckl F.J.F.P.J."/>
            <person name="Gunesch A.P."/>
            <person name="Birkelbach J."/>
            <person name="Nuebel U."/>
            <person name="Pietschmann T."/>
            <person name="Bach T."/>
            <person name="Mueller R."/>
        </authorList>
    </citation>
    <scope>NUCLEOTIDE SEQUENCE [LARGE SCALE GENOMIC DNA]</scope>
    <source>
        <strain evidence="1 2">MSr12523</strain>
    </source>
</reference>
<protein>
    <submittedName>
        <fullName evidence="1">Uncharacterized protein</fullName>
    </submittedName>
</protein>
<proteinExistence type="predicted"/>